<evidence type="ECO:0000256" key="1">
    <source>
        <dbReference type="SAM" id="SignalP"/>
    </source>
</evidence>
<proteinExistence type="predicted"/>
<organism evidence="2 3">
    <name type="scientific">Haoranjiania flava</name>
    <dbReference type="NCBI Taxonomy" id="1856322"/>
    <lineage>
        <taxon>Bacteria</taxon>
        <taxon>Pseudomonadati</taxon>
        <taxon>Bacteroidota</taxon>
        <taxon>Chitinophagia</taxon>
        <taxon>Chitinophagales</taxon>
        <taxon>Chitinophagaceae</taxon>
        <taxon>Haoranjiania</taxon>
    </lineage>
</organism>
<dbReference type="RefSeq" id="WP_263036620.1">
    <property type="nucleotide sequence ID" value="NZ_JAOTPL010000001.1"/>
</dbReference>
<evidence type="ECO:0008006" key="4">
    <source>
        <dbReference type="Google" id="ProtNLM"/>
    </source>
</evidence>
<dbReference type="AlphaFoldDB" id="A0AAE3LIZ9"/>
<name>A0AAE3LIZ9_9BACT</name>
<sequence>MKKLFLGICLLTIGGLSFAQNNTDFSTDTLPYFKKTGADVKQATLEQSNLRASNIFVELGGSSMIFSINGDMRFEKKLNGLGARIGIGYVSSEGESVLTVPVLMNYLLGKNGKYFEIGAGAVFSNTGLFGTDNSIYGTLNFGYRRQPLYGGFLFRTGLAPVFDSKNFMPLPYLSFGYAF</sequence>
<accession>A0AAE3LIZ9</accession>
<feature type="signal peptide" evidence="1">
    <location>
        <begin position="1"/>
        <end position="19"/>
    </location>
</feature>
<keyword evidence="1" id="KW-0732">Signal</keyword>
<feature type="chain" id="PRO_5041925251" description="Outer membrane protein beta-barrel domain-containing protein" evidence="1">
    <location>
        <begin position="20"/>
        <end position="179"/>
    </location>
</feature>
<keyword evidence="3" id="KW-1185">Reference proteome</keyword>
<gene>
    <name evidence="2" type="ORF">OD355_01230</name>
</gene>
<evidence type="ECO:0000313" key="2">
    <source>
        <dbReference type="EMBL" id="MCU7693132.1"/>
    </source>
</evidence>
<comment type="caution">
    <text evidence="2">The sequence shown here is derived from an EMBL/GenBank/DDBJ whole genome shotgun (WGS) entry which is preliminary data.</text>
</comment>
<dbReference type="Proteomes" id="UP001209317">
    <property type="component" value="Unassembled WGS sequence"/>
</dbReference>
<reference evidence="2" key="1">
    <citation type="submission" date="2022-10" db="EMBL/GenBank/DDBJ databases">
        <authorList>
            <person name="Kim H.S."/>
            <person name="Kim J.-S."/>
            <person name="Suh M.K."/>
            <person name="Eom M.K."/>
            <person name="Lee J.-S."/>
        </authorList>
    </citation>
    <scope>NUCLEOTIDE SEQUENCE</scope>
    <source>
        <strain evidence="2">LIP-5</strain>
    </source>
</reference>
<protein>
    <recommendedName>
        <fullName evidence="4">Outer membrane protein beta-barrel domain-containing protein</fullName>
    </recommendedName>
</protein>
<evidence type="ECO:0000313" key="3">
    <source>
        <dbReference type="Proteomes" id="UP001209317"/>
    </source>
</evidence>
<dbReference type="EMBL" id="JAOTPL010000001">
    <property type="protein sequence ID" value="MCU7693132.1"/>
    <property type="molecule type" value="Genomic_DNA"/>
</dbReference>